<evidence type="ECO:0000256" key="6">
    <source>
        <dbReference type="ARBA" id="ARBA00022634"/>
    </source>
</evidence>
<dbReference type="NCBIfam" id="TIGR02504">
    <property type="entry name" value="NrdJ_Z"/>
    <property type="match status" value="1"/>
</dbReference>
<dbReference type="AlphaFoldDB" id="A0A8J7YRG3"/>
<evidence type="ECO:0000256" key="9">
    <source>
        <dbReference type="ARBA" id="ARBA00023157"/>
    </source>
</evidence>
<keyword evidence="8 13" id="KW-0560">Oxidoreductase</keyword>
<dbReference type="Pfam" id="PF08471">
    <property type="entry name" value="Ribonuc_red_2_N"/>
    <property type="match status" value="1"/>
</dbReference>
<comment type="function">
    <text evidence="11 13">Catalyzes the reduction of ribonucleotides to deoxyribonucleotides. May function to provide a pool of deoxyribonucleotide precursors for DNA repair during oxygen limitation and/or for immediate growth after restoration of oxygen.</text>
</comment>
<dbReference type="NCBIfam" id="NF005122">
    <property type="entry name" value="PRK06556.1"/>
    <property type="match status" value="1"/>
</dbReference>
<dbReference type="InterPro" id="IPR013678">
    <property type="entry name" value="RNR_2_N"/>
</dbReference>
<evidence type="ECO:0000259" key="15">
    <source>
        <dbReference type="Pfam" id="PF02867"/>
    </source>
</evidence>
<feature type="domain" description="TSCPD" evidence="17">
    <location>
        <begin position="816"/>
        <end position="917"/>
    </location>
</feature>
<evidence type="ECO:0000256" key="7">
    <source>
        <dbReference type="ARBA" id="ARBA00022741"/>
    </source>
</evidence>
<dbReference type="InterPro" id="IPR013344">
    <property type="entry name" value="RNR_NrdJ/NrdZ"/>
</dbReference>
<evidence type="ECO:0000256" key="2">
    <source>
        <dbReference type="ARBA" id="ARBA00007405"/>
    </source>
</evidence>
<dbReference type="InterPro" id="IPR050862">
    <property type="entry name" value="RdRp_reductase_class-2"/>
</dbReference>
<dbReference type="SUPFAM" id="SSF51998">
    <property type="entry name" value="PFL-like glycyl radical enzymes"/>
    <property type="match status" value="1"/>
</dbReference>
<dbReference type="PANTHER" id="PTHR43371:SF1">
    <property type="entry name" value="RIBONUCLEOSIDE-DIPHOSPHATE REDUCTASE"/>
    <property type="match status" value="1"/>
</dbReference>
<feature type="domain" description="Ribonucleotide reductase class II vitamin B12-dependent N-terminal" evidence="16">
    <location>
        <begin position="36"/>
        <end position="127"/>
    </location>
</feature>
<evidence type="ECO:0000313" key="20">
    <source>
        <dbReference type="Proteomes" id="UP000750197"/>
    </source>
</evidence>
<evidence type="ECO:0000256" key="1">
    <source>
        <dbReference type="ARBA" id="ARBA00001922"/>
    </source>
</evidence>
<comment type="caution">
    <text evidence="19">The sequence shown here is derived from an EMBL/GenBank/DDBJ whole genome shotgun (WGS) entry which is preliminary data.</text>
</comment>
<keyword evidence="5 13" id="KW-0846">Cobalamin</keyword>
<dbReference type="Gene3D" id="3.20.70.20">
    <property type="match status" value="2"/>
</dbReference>
<evidence type="ECO:0000256" key="3">
    <source>
        <dbReference type="ARBA" id="ARBA00012274"/>
    </source>
</evidence>
<dbReference type="GO" id="GO:0000166">
    <property type="term" value="F:nucleotide binding"/>
    <property type="evidence" value="ECO:0007669"/>
    <property type="project" value="UniProtKB-KW"/>
</dbReference>
<evidence type="ECO:0000259" key="17">
    <source>
        <dbReference type="Pfam" id="PF12637"/>
    </source>
</evidence>
<feature type="domain" description="Ribonucleotide reductase large subunit C-terminal" evidence="15">
    <location>
        <begin position="176"/>
        <end position="644"/>
    </location>
</feature>
<feature type="compositionally biased region" description="Polar residues" evidence="14">
    <location>
        <begin position="1"/>
        <end position="15"/>
    </location>
</feature>
<feature type="region of interest" description="Disordered" evidence="14">
    <location>
        <begin position="1"/>
        <end position="30"/>
    </location>
</feature>
<evidence type="ECO:0000256" key="4">
    <source>
        <dbReference type="ARBA" id="ARBA00014409"/>
    </source>
</evidence>
<comment type="catalytic activity">
    <reaction evidence="12 13">
        <text>a 2'-deoxyribonucleoside 5'-diphosphate + [thioredoxin]-disulfide + H2O = a ribonucleoside 5'-diphosphate + [thioredoxin]-dithiol</text>
        <dbReference type="Rhea" id="RHEA:23252"/>
        <dbReference type="Rhea" id="RHEA-COMP:10698"/>
        <dbReference type="Rhea" id="RHEA-COMP:10700"/>
        <dbReference type="ChEBI" id="CHEBI:15377"/>
        <dbReference type="ChEBI" id="CHEBI:29950"/>
        <dbReference type="ChEBI" id="CHEBI:50058"/>
        <dbReference type="ChEBI" id="CHEBI:57930"/>
        <dbReference type="ChEBI" id="CHEBI:73316"/>
        <dbReference type="EC" id="1.17.4.1"/>
    </reaction>
</comment>
<dbReference type="Proteomes" id="UP000716004">
    <property type="component" value="Unassembled WGS sequence"/>
</dbReference>
<dbReference type="InterPro" id="IPR000788">
    <property type="entry name" value="RNR_lg_C"/>
</dbReference>
<evidence type="ECO:0000259" key="16">
    <source>
        <dbReference type="Pfam" id="PF08471"/>
    </source>
</evidence>
<evidence type="ECO:0000256" key="5">
    <source>
        <dbReference type="ARBA" id="ARBA00022628"/>
    </source>
</evidence>
<dbReference type="GO" id="GO:0050897">
    <property type="term" value="F:cobalt ion binding"/>
    <property type="evidence" value="ECO:0007669"/>
    <property type="project" value="InterPro"/>
</dbReference>
<evidence type="ECO:0000256" key="10">
    <source>
        <dbReference type="ARBA" id="ARBA00023285"/>
    </source>
</evidence>
<accession>A0A8J7YRG3</accession>
<proteinExistence type="inferred from homology"/>
<gene>
    <name evidence="18" type="ORF">J9259_02775</name>
    <name evidence="19" type="ORF">KIY12_00795</name>
</gene>
<reference evidence="19" key="1">
    <citation type="submission" date="2021-05" db="EMBL/GenBank/DDBJ databases">
        <title>Genomic insights into ecological role and evolution of a novel Thermoplasmata order Candidatus Sysuiplasmatales.</title>
        <authorList>
            <person name="Yuan Y."/>
        </authorList>
    </citation>
    <scope>NUCLEOTIDE SEQUENCE</scope>
    <source>
        <strain evidence="19">TUT19-bin139</strain>
        <strain evidence="18">YP2-bin.285</strain>
    </source>
</reference>
<dbReference type="InterPro" id="IPR024434">
    <property type="entry name" value="TSCPD_dom"/>
</dbReference>
<keyword evidence="6 13" id="KW-0237">DNA synthesis</keyword>
<comment type="cofactor">
    <cofactor evidence="1 13">
        <name>adenosylcob(III)alamin</name>
        <dbReference type="ChEBI" id="CHEBI:18408"/>
    </cofactor>
</comment>
<feature type="domain" description="Ribonucleotide reductase large subunit C-terminal" evidence="15">
    <location>
        <begin position="677"/>
        <end position="783"/>
    </location>
</feature>
<dbReference type="PRINTS" id="PR01183">
    <property type="entry name" value="RIBORDTASEM1"/>
</dbReference>
<keyword evidence="9" id="KW-1015">Disulfide bond</keyword>
<keyword evidence="10 13" id="KW-0170">Cobalt</keyword>
<evidence type="ECO:0000256" key="8">
    <source>
        <dbReference type="ARBA" id="ARBA00023002"/>
    </source>
</evidence>
<dbReference type="GO" id="GO:0031419">
    <property type="term" value="F:cobalamin binding"/>
    <property type="evidence" value="ECO:0007669"/>
    <property type="project" value="UniProtKB-KW"/>
</dbReference>
<dbReference type="CDD" id="cd02888">
    <property type="entry name" value="RNR_II_dimer"/>
    <property type="match status" value="1"/>
</dbReference>
<dbReference type="Pfam" id="PF02867">
    <property type="entry name" value="Ribonuc_red_lgC"/>
    <property type="match status" value="2"/>
</dbReference>
<protein>
    <recommendedName>
        <fullName evidence="4 13">Vitamin B12-dependent ribonucleotide reductase</fullName>
        <ecNumber evidence="3 13">1.17.4.1</ecNumber>
    </recommendedName>
</protein>
<evidence type="ECO:0000313" key="19">
    <source>
        <dbReference type="EMBL" id="MBX8643259.1"/>
    </source>
</evidence>
<dbReference type="EMBL" id="JAHEAC010000002">
    <property type="protein sequence ID" value="MBX8643259.1"/>
    <property type="molecule type" value="Genomic_DNA"/>
</dbReference>
<dbReference type="GO" id="GO:0071897">
    <property type="term" value="P:DNA biosynthetic process"/>
    <property type="evidence" value="ECO:0007669"/>
    <property type="project" value="UniProtKB-KW"/>
</dbReference>
<evidence type="ECO:0000256" key="13">
    <source>
        <dbReference type="RuleBase" id="RU364064"/>
    </source>
</evidence>
<dbReference type="GO" id="GO:0004748">
    <property type="term" value="F:ribonucleoside-diphosphate reductase activity, thioredoxin disulfide as acceptor"/>
    <property type="evidence" value="ECO:0007669"/>
    <property type="project" value="UniProtKB-EC"/>
</dbReference>
<evidence type="ECO:0000256" key="12">
    <source>
        <dbReference type="ARBA" id="ARBA00047754"/>
    </source>
</evidence>
<keyword evidence="7 13" id="KW-0547">Nucleotide-binding</keyword>
<organism evidence="19 20">
    <name type="scientific">Candidatus Sysuiplasma superficiale</name>
    <dbReference type="NCBI Taxonomy" id="2823368"/>
    <lineage>
        <taxon>Archaea</taxon>
        <taxon>Methanobacteriati</taxon>
        <taxon>Thermoplasmatota</taxon>
        <taxon>Thermoplasmata</taxon>
        <taxon>Candidatus Sysuiplasmatales</taxon>
        <taxon>Candidatus Sysuiplasmataceae</taxon>
        <taxon>Candidatus Sysuiplasma</taxon>
    </lineage>
</organism>
<dbReference type="Proteomes" id="UP000750197">
    <property type="component" value="Unassembled WGS sequence"/>
</dbReference>
<evidence type="ECO:0000256" key="11">
    <source>
        <dbReference type="ARBA" id="ARBA00025437"/>
    </source>
</evidence>
<dbReference type="Pfam" id="PF12637">
    <property type="entry name" value="TSCPD"/>
    <property type="match status" value="1"/>
</dbReference>
<dbReference type="EC" id="1.17.4.1" evidence="3 13"/>
<evidence type="ECO:0000313" key="18">
    <source>
        <dbReference type="EMBL" id="MBX8631433.1"/>
    </source>
</evidence>
<sequence>MDTGSRSGNSKQGSLKFQRRFTSDGEDPYSTVKWTKRSSKIAEPDGRVVFQMDGVEAPEEWSQLAVDIAASKYFRKAGVNGAGETSVRQLIHRVAHTLRIAGEEFGYFSGVDAENFEAELTYMLLHQMAAFNSPVWFNVGLFHEYGIRGSGGSFAWDFGSQRAVPTEDAYSRPQCSACFIQSVEDDLMSIFELVKNEARLFKYGSGTGTNFSKIRSGEEKLSGGGTSSGLMSFLKVLDAGAGATKSGGTTRRAAKMVILNIDHPEILQFINWKAREEEKVRALIREGYPADFNGEAYLTVSGQNSNNSVRVTDEFMNAFLNGGTWDTTYRTTGEIAHTYKASELMEAISRAAWASADPGLQFDTTINRWHTCPNSGRINASNPCSEYMFLDNTACNLASINIVKFIDENGSFDIEGFRHVIRTFTIAMDIIVDFASYPTEVIARNSHIYRTLGLGFANLGTAVMLLGYPYDSERARAFAAAVSAIITGHCYRTSAEIAAAKGPFAAFSENREAMLKVISMHRDALFGIDSSNVDMSLLRAAMDDWEESLKLGSAYGFRNAQASNVAPTGTIGLLMDCDTTGIEPDFAVVKWKKLAGGGYFKIVNRSVEVALRRLGYTDEQVKRIILSLTGSGTLSGAPFINPESLAAKGMPAEEIEAATEYIARSHSLDDFTPHLSEKELLAMGFDREQIQAARDYVNGVQSVELVPEVRREHVPVFDCANKSGRGTRFIAPMGHVKMMAAVQPFISGAISKTVNLPAETTWEEIQQIYVEAWKMGLKAIAVYRDGSKASQPLSSSKELKGAGQEIARGVRRELPKKRGGFTLESTIAGHKLFLRTGEYEDGTLGEIFIDMYKEGSSYRSILNGFAIAVSIGLQYGVPLEKYVNAFTFTRFEPQGFTDHPNVRTCTSPLDFIFRILGMEYLGRTDFLQVKPSVDEKDSGREMKPAFVHPATKSLDEFAQEKGSAEVMGSGLTPDQDAPLCPVCGYVTVRNGSCYKCLNCGSTTGCS</sequence>
<name>A0A8J7YRG3_9ARCH</name>
<dbReference type="PANTHER" id="PTHR43371">
    <property type="entry name" value="VITAMIN B12-DEPENDENT RIBONUCLEOTIDE REDUCTASE"/>
    <property type="match status" value="1"/>
</dbReference>
<evidence type="ECO:0000256" key="14">
    <source>
        <dbReference type="SAM" id="MobiDB-lite"/>
    </source>
</evidence>
<comment type="similarity">
    <text evidence="2 13">Belongs to the ribonucleoside diphosphate reductase class-2 family.</text>
</comment>
<dbReference type="EMBL" id="JAGVSJ010000004">
    <property type="protein sequence ID" value="MBX8631433.1"/>
    <property type="molecule type" value="Genomic_DNA"/>
</dbReference>